<dbReference type="PANTHER" id="PTHR31017:SF1">
    <property type="entry name" value="LATE SECRETORY PATHWAY PROTEIN AVL9 HOMOLOG"/>
    <property type="match status" value="1"/>
</dbReference>
<accession>A0A0L0DDT1</accession>
<evidence type="ECO:0000259" key="3">
    <source>
        <dbReference type="PROSITE" id="PS50211"/>
    </source>
</evidence>
<dbReference type="RefSeq" id="XP_013756843.1">
    <property type="nucleotide sequence ID" value="XM_013901389.1"/>
</dbReference>
<sequence>MAATQQTILHVVVVGFHHQLGNQVEAAYPPLPNDELPEPWTNLPFLALPDGCHTYTTDEVYFTLPSLEDPTGRVHGVACFRQVRTDELRAGGIVLDAATTRSRVQKALVVLARTPAYDALASDTRILTRAYMTPSPDAFADAALLPALYESLSRKLASAGPADVAALSSADGVTGGVLAALVTALKHSVLRVVKALILEARVVVFSSPAQLACRALVALRSILAATFDMGAYAVGPYIVLQSVDTVASAPAFAVATSNDLLTRPDVLSAALLVDLKAASCTVLGDKWSKVLSPTLDDLHFADSLVKACVTALPGAEAELEAWLASQLTGYVAAFAATAAAARKQRLDVGDDGALGVAPFGLPFARAWTRTRNYGVWADAVDAGDVGAAGDGADPTHPCAGQGSALDSISQKMDAMRVKERLAKVSATASAAFGAVGSTLASMLDDDPRAADSPVPRDLHEPPPQLSSDMAAESAAAPPAATPSAPSTAEPSPSPAPSPSSTPSSVWGFFSVVSKQIRKATSEFSAAFEPPPRSASSVSDGDVPLPSSANSSAPGDVVPPEADATITDGTHADTTHTDAEQADAAHAGPIIANAAQTSPTIADAAQAGVTIADAAIADAAIADAAIADAAIADAAHTNL</sequence>
<name>A0A0L0DDT1_THETB</name>
<dbReference type="InterPro" id="IPR051731">
    <property type="entry name" value="DENND11/AVL9_GEFs"/>
</dbReference>
<feature type="compositionally biased region" description="Basic and acidic residues" evidence="2">
    <location>
        <begin position="445"/>
        <end position="460"/>
    </location>
</feature>
<evidence type="ECO:0000256" key="1">
    <source>
        <dbReference type="ARBA" id="ARBA00038178"/>
    </source>
</evidence>
<dbReference type="EMBL" id="GL349461">
    <property type="protein sequence ID" value="KNC50296.1"/>
    <property type="molecule type" value="Genomic_DNA"/>
</dbReference>
<evidence type="ECO:0000313" key="4">
    <source>
        <dbReference type="EMBL" id="KNC50296.1"/>
    </source>
</evidence>
<protein>
    <recommendedName>
        <fullName evidence="3">UDENN domain-containing protein</fullName>
    </recommendedName>
</protein>
<dbReference type="InterPro" id="IPR037516">
    <property type="entry name" value="Tripartite_DENN"/>
</dbReference>
<dbReference type="PROSITE" id="PS50211">
    <property type="entry name" value="DENN"/>
    <property type="match status" value="1"/>
</dbReference>
<proteinExistence type="inferred from homology"/>
<evidence type="ECO:0000313" key="5">
    <source>
        <dbReference type="Proteomes" id="UP000054408"/>
    </source>
</evidence>
<dbReference type="GeneID" id="25565859"/>
<gene>
    <name evidence="4" type="ORF">AMSG_06777</name>
</gene>
<feature type="compositionally biased region" description="Low complexity" evidence="2">
    <location>
        <begin position="470"/>
        <end position="490"/>
    </location>
</feature>
<feature type="region of interest" description="Disordered" evidence="2">
    <location>
        <begin position="523"/>
        <end position="572"/>
    </location>
</feature>
<dbReference type="STRING" id="461836.A0A0L0DDT1"/>
<dbReference type="AlphaFoldDB" id="A0A0L0DDT1"/>
<dbReference type="InterPro" id="IPR018307">
    <property type="entry name" value="ABL9/DENND6_dom"/>
</dbReference>
<feature type="domain" description="UDENN" evidence="3">
    <location>
        <begin position="9"/>
        <end position="388"/>
    </location>
</feature>
<dbReference type="eggNOG" id="KOG3823">
    <property type="taxonomic scope" value="Eukaryota"/>
</dbReference>
<dbReference type="PANTHER" id="PTHR31017">
    <property type="entry name" value="LATE SECRETORY PATHWAY PROTEIN AVL9-RELATED"/>
    <property type="match status" value="1"/>
</dbReference>
<dbReference type="Proteomes" id="UP000054408">
    <property type="component" value="Unassembled WGS sequence"/>
</dbReference>
<dbReference type="GO" id="GO:0005737">
    <property type="term" value="C:cytoplasm"/>
    <property type="evidence" value="ECO:0007669"/>
    <property type="project" value="TreeGrafter"/>
</dbReference>
<dbReference type="OMA" id="IRTQFRV"/>
<dbReference type="OrthoDB" id="26278at2759"/>
<keyword evidence="5" id="KW-1185">Reference proteome</keyword>
<dbReference type="Pfam" id="PF09794">
    <property type="entry name" value="Avl9"/>
    <property type="match status" value="2"/>
</dbReference>
<feature type="region of interest" description="Disordered" evidence="2">
    <location>
        <begin position="443"/>
        <end position="502"/>
    </location>
</feature>
<evidence type="ECO:0000256" key="2">
    <source>
        <dbReference type="SAM" id="MobiDB-lite"/>
    </source>
</evidence>
<organism evidence="4 5">
    <name type="scientific">Thecamonas trahens ATCC 50062</name>
    <dbReference type="NCBI Taxonomy" id="461836"/>
    <lineage>
        <taxon>Eukaryota</taxon>
        <taxon>Apusozoa</taxon>
        <taxon>Apusomonadida</taxon>
        <taxon>Apusomonadidae</taxon>
        <taxon>Thecamonas</taxon>
    </lineage>
</organism>
<reference evidence="4 5" key="1">
    <citation type="submission" date="2010-05" db="EMBL/GenBank/DDBJ databases">
        <title>The Genome Sequence of Thecamonas trahens ATCC 50062.</title>
        <authorList>
            <consortium name="The Broad Institute Genome Sequencing Platform"/>
            <person name="Russ C."/>
            <person name="Cuomo C."/>
            <person name="Shea T."/>
            <person name="Young S.K."/>
            <person name="Zeng Q."/>
            <person name="Koehrsen M."/>
            <person name="Haas B."/>
            <person name="Borodovsky M."/>
            <person name="Guigo R."/>
            <person name="Alvarado L."/>
            <person name="Berlin A."/>
            <person name="Bochicchio J."/>
            <person name="Borenstein D."/>
            <person name="Chapman S."/>
            <person name="Chen Z."/>
            <person name="Freedman E."/>
            <person name="Gellesch M."/>
            <person name="Goldberg J."/>
            <person name="Griggs A."/>
            <person name="Gujja S."/>
            <person name="Heilman E."/>
            <person name="Heiman D."/>
            <person name="Hepburn T."/>
            <person name="Howarth C."/>
            <person name="Jen D."/>
            <person name="Larson L."/>
            <person name="Mehta T."/>
            <person name="Park D."/>
            <person name="Pearson M."/>
            <person name="Roberts A."/>
            <person name="Saif S."/>
            <person name="Shenoy N."/>
            <person name="Sisk P."/>
            <person name="Stolte C."/>
            <person name="Sykes S."/>
            <person name="Thomson T."/>
            <person name="Walk T."/>
            <person name="White J."/>
            <person name="Yandava C."/>
            <person name="Burger G."/>
            <person name="Gray M.W."/>
            <person name="Holland P.W.H."/>
            <person name="King N."/>
            <person name="Lang F.B.F."/>
            <person name="Roger A.J."/>
            <person name="Ruiz-Trillo I."/>
            <person name="Lander E."/>
            <person name="Nusbaum C."/>
        </authorList>
    </citation>
    <scope>NUCLEOTIDE SEQUENCE [LARGE SCALE GENOMIC DNA]</scope>
    <source>
        <strain evidence="4 5">ATCC 50062</strain>
    </source>
</reference>
<comment type="similarity">
    <text evidence="1">Belongs to the AVL9 family.</text>
</comment>